<name>A0A9Q8PJP1_PASFU</name>
<sequence length="374" mass="41666">MSSTPEGAAPRISPESNDRSYMRLMETTQFVIDCCGENGLDVGAEGWKSIIRVRLLHATMRRRLLMKSRGEWEKNGFSIYDERAEGVPISQADMIFTLTSFSTASMHCLRKVGITPSKQACEDWTALWRVIGFYLGIDPSFLRQHHTTYPQSESLLASTILSAFAAEASPPPPVQFPSEANLVSKQQQVQHVTHITTISDPYASPPTLPVLLCICNRWPTPFTFPQHCAAARQLCGPALSDWLSIPTTTWWETALMRVGYFLGAMPPRFARVRRAGWDRKRREVMEDTVKGAVGLSLGLRRTKFRPRVEGAMRPEKVGEEFYGVSRLGSWREGFRMWGALYGEMAVVVGVASVIGVVLAPITVPAPGLWLVFGS</sequence>
<dbReference type="Pfam" id="PF09995">
    <property type="entry name" value="MPAB_Lcp_cat"/>
    <property type="match status" value="1"/>
</dbReference>
<dbReference type="KEGG" id="ffu:CLAFUR5_12837"/>
<protein>
    <recommendedName>
        <fullName evidence="2">ER-bound oxygenase mpaB/mpaB'/Rubber oxygenase catalytic domain-containing protein</fullName>
    </recommendedName>
</protein>
<evidence type="ECO:0000259" key="2">
    <source>
        <dbReference type="Pfam" id="PF09995"/>
    </source>
</evidence>
<dbReference type="GeneID" id="71992715"/>
<dbReference type="InterPro" id="IPR037473">
    <property type="entry name" value="Lcp-like"/>
</dbReference>
<feature type="domain" description="ER-bound oxygenase mpaB/mpaB'/Rubber oxygenase catalytic" evidence="2">
    <location>
        <begin position="21"/>
        <end position="257"/>
    </location>
</feature>
<dbReference type="RefSeq" id="XP_047768096.1">
    <property type="nucleotide sequence ID" value="XM_047911985.1"/>
</dbReference>
<accession>A0A9Q8PJP1</accession>
<evidence type="ECO:0000313" key="3">
    <source>
        <dbReference type="EMBL" id="UJO23730.1"/>
    </source>
</evidence>
<evidence type="ECO:0000256" key="1">
    <source>
        <dbReference type="SAM" id="Phobius"/>
    </source>
</evidence>
<reference evidence="3" key="2">
    <citation type="journal article" date="2022" name="Microb. Genom.">
        <title>A chromosome-scale genome assembly of the tomato pathogen Cladosporium fulvum reveals a compartmentalized genome architecture and the presence of a dispensable chromosome.</title>
        <authorList>
            <person name="Zaccaron A.Z."/>
            <person name="Chen L.H."/>
            <person name="Samaras A."/>
            <person name="Stergiopoulos I."/>
        </authorList>
    </citation>
    <scope>NUCLEOTIDE SEQUENCE</scope>
    <source>
        <strain evidence="3">Race5_Kim</strain>
    </source>
</reference>
<proteinExistence type="predicted"/>
<dbReference type="EMBL" id="CP090173">
    <property type="protein sequence ID" value="UJO23730.1"/>
    <property type="molecule type" value="Genomic_DNA"/>
</dbReference>
<dbReference type="PANTHER" id="PTHR37539">
    <property type="entry name" value="SECRETED PROTEIN-RELATED"/>
    <property type="match status" value="1"/>
</dbReference>
<feature type="transmembrane region" description="Helical" evidence="1">
    <location>
        <begin position="340"/>
        <end position="363"/>
    </location>
</feature>
<dbReference type="AlphaFoldDB" id="A0A9Q8PJP1"/>
<evidence type="ECO:0000313" key="4">
    <source>
        <dbReference type="Proteomes" id="UP000756132"/>
    </source>
</evidence>
<keyword evidence="1" id="KW-0472">Membrane</keyword>
<dbReference type="PANTHER" id="PTHR37539:SF1">
    <property type="entry name" value="ER-BOUND OXYGENASE MPAB_MPAB'_RUBBER OXYGENASE CATALYTIC DOMAIN-CONTAINING PROTEIN"/>
    <property type="match status" value="1"/>
</dbReference>
<keyword evidence="1" id="KW-0812">Transmembrane</keyword>
<reference evidence="3" key="1">
    <citation type="submission" date="2021-12" db="EMBL/GenBank/DDBJ databases">
        <authorList>
            <person name="Zaccaron A."/>
            <person name="Stergiopoulos I."/>
        </authorList>
    </citation>
    <scope>NUCLEOTIDE SEQUENCE</scope>
    <source>
        <strain evidence="3">Race5_Kim</strain>
    </source>
</reference>
<dbReference type="GO" id="GO:0016491">
    <property type="term" value="F:oxidoreductase activity"/>
    <property type="evidence" value="ECO:0007669"/>
    <property type="project" value="InterPro"/>
</dbReference>
<keyword evidence="4" id="KW-1185">Reference proteome</keyword>
<dbReference type="InterPro" id="IPR018713">
    <property type="entry name" value="MPAB/Lcp_cat_dom"/>
</dbReference>
<dbReference type="OrthoDB" id="6361347at2759"/>
<gene>
    <name evidence="3" type="ORF">CLAFUR5_12837</name>
</gene>
<keyword evidence="1" id="KW-1133">Transmembrane helix</keyword>
<dbReference type="Proteomes" id="UP000756132">
    <property type="component" value="Chromosome 11"/>
</dbReference>
<organism evidence="3 4">
    <name type="scientific">Passalora fulva</name>
    <name type="common">Tomato leaf mold</name>
    <name type="synonym">Cladosporium fulvum</name>
    <dbReference type="NCBI Taxonomy" id="5499"/>
    <lineage>
        <taxon>Eukaryota</taxon>
        <taxon>Fungi</taxon>
        <taxon>Dikarya</taxon>
        <taxon>Ascomycota</taxon>
        <taxon>Pezizomycotina</taxon>
        <taxon>Dothideomycetes</taxon>
        <taxon>Dothideomycetidae</taxon>
        <taxon>Mycosphaerellales</taxon>
        <taxon>Mycosphaerellaceae</taxon>
        <taxon>Fulvia</taxon>
    </lineage>
</organism>